<dbReference type="PROSITE" id="PS50862">
    <property type="entry name" value="AA_TRNA_LIGASE_II"/>
    <property type="match status" value="1"/>
</dbReference>
<evidence type="ECO:0000313" key="5">
    <source>
        <dbReference type="EMBL" id="KKQ50712.1"/>
    </source>
</evidence>
<dbReference type="NCBIfam" id="NF006828">
    <property type="entry name" value="PRK09350.1"/>
    <property type="match status" value="1"/>
</dbReference>
<dbReference type="PATRIC" id="fig|1618592.3.peg.44"/>
<evidence type="ECO:0000256" key="1">
    <source>
        <dbReference type="ARBA" id="ARBA00022598"/>
    </source>
</evidence>
<name>A0A0G0I870_9BACT</name>
<reference evidence="5 6" key="1">
    <citation type="journal article" date="2015" name="Nature">
        <title>rRNA introns, odd ribosomes, and small enigmatic genomes across a large radiation of phyla.</title>
        <authorList>
            <person name="Brown C.T."/>
            <person name="Hug L.A."/>
            <person name="Thomas B.C."/>
            <person name="Sharon I."/>
            <person name="Castelle C.J."/>
            <person name="Singh A."/>
            <person name="Wilkins M.J."/>
            <person name="Williams K.H."/>
            <person name="Banfield J.F."/>
        </authorList>
    </citation>
    <scope>NUCLEOTIDE SEQUENCE [LARGE SCALE GENOMIC DNA]</scope>
</reference>
<dbReference type="Proteomes" id="UP000034366">
    <property type="component" value="Unassembled WGS sequence"/>
</dbReference>
<keyword evidence="3" id="KW-0067">ATP-binding</keyword>
<feature type="domain" description="Aminoacyl-transfer RNA synthetases class-II family profile" evidence="4">
    <location>
        <begin position="19"/>
        <end position="342"/>
    </location>
</feature>
<sequence length="352" mass="41087">MQTWEKIKNNQNPLGRYFIREKVIDSIRTFFKKQDFREVQTPILVPTPSCEPNLEVFKTELRTFKGVKRDAYLIMSPEYSIKKLISAGIGNCFEITKCFRNDENVSRLHNPEFTMLEWYRTHANYIDVMNDFEKLFIYIVKSLTPKADIKKWQYQNKVYNISAPWLRITVSQAFQKYANVNTDTLLSETKLIKTARSKGYQIARKTTWEEVFHQILFNEVEPALNKLQKPYFLYDYPATLASLSKKKKNDPRFAERFEVFLAGIELGNCFSELIDSNEQKSRFQKELSERKIKGMTEYSIDNELIKALSSGMPEVAGIAVGIDRLIMLAGNFENISDTLFFPAKELFDLKEG</sequence>
<dbReference type="SUPFAM" id="SSF55681">
    <property type="entry name" value="Class II aaRS and biotin synthetases"/>
    <property type="match status" value="1"/>
</dbReference>
<comment type="caution">
    <text evidence="5">The sequence shown here is derived from an EMBL/GenBank/DDBJ whole genome shotgun (WGS) entry which is preliminary data.</text>
</comment>
<evidence type="ECO:0000259" key="4">
    <source>
        <dbReference type="PROSITE" id="PS50862"/>
    </source>
</evidence>
<dbReference type="PANTHER" id="PTHR42918">
    <property type="entry name" value="LYSYL-TRNA SYNTHETASE"/>
    <property type="match status" value="1"/>
</dbReference>
<evidence type="ECO:0000313" key="6">
    <source>
        <dbReference type="Proteomes" id="UP000034366"/>
    </source>
</evidence>
<dbReference type="EMBL" id="LBTW01000002">
    <property type="protein sequence ID" value="KKQ50712.1"/>
    <property type="molecule type" value="Genomic_DNA"/>
</dbReference>
<dbReference type="InterPro" id="IPR004364">
    <property type="entry name" value="Aa-tRNA-synt_II"/>
</dbReference>
<dbReference type="PRINTS" id="PR00982">
    <property type="entry name" value="TRNASYNTHLYS"/>
</dbReference>
<dbReference type="NCBIfam" id="TIGR00462">
    <property type="entry name" value="genX"/>
    <property type="match status" value="1"/>
</dbReference>
<organism evidence="5 6">
    <name type="scientific">Candidatus Woesebacteria bacterium GW2011_GWD1_38_10</name>
    <dbReference type="NCBI Taxonomy" id="1618592"/>
    <lineage>
        <taxon>Bacteria</taxon>
        <taxon>Candidatus Woeseibacteriota</taxon>
    </lineage>
</organism>
<dbReference type="PANTHER" id="PTHR42918:SF6">
    <property type="entry name" value="ELONGATION FACTOR P--(R)-BETA-LYSINE LIGASE"/>
    <property type="match status" value="1"/>
</dbReference>
<dbReference type="InterPro" id="IPR045864">
    <property type="entry name" value="aa-tRNA-synth_II/BPL/LPL"/>
</dbReference>
<dbReference type="GO" id="GO:0000049">
    <property type="term" value="F:tRNA binding"/>
    <property type="evidence" value="ECO:0007669"/>
    <property type="project" value="TreeGrafter"/>
</dbReference>
<dbReference type="InterPro" id="IPR004525">
    <property type="entry name" value="EpmA"/>
</dbReference>
<dbReference type="InterPro" id="IPR006195">
    <property type="entry name" value="aa-tRNA-synth_II"/>
</dbReference>
<accession>A0A0G0I870</accession>
<keyword evidence="2" id="KW-0547">Nucleotide-binding</keyword>
<protein>
    <submittedName>
        <fullName evidence="5">tRNA synthetase class II (D K and N)</fullName>
    </submittedName>
</protein>
<dbReference type="GO" id="GO:0004824">
    <property type="term" value="F:lysine-tRNA ligase activity"/>
    <property type="evidence" value="ECO:0007669"/>
    <property type="project" value="InterPro"/>
</dbReference>
<dbReference type="GO" id="GO:0005524">
    <property type="term" value="F:ATP binding"/>
    <property type="evidence" value="ECO:0007669"/>
    <property type="project" value="UniProtKB-KW"/>
</dbReference>
<dbReference type="Gene3D" id="3.30.930.10">
    <property type="entry name" value="Bira Bifunctional Protein, Domain 2"/>
    <property type="match status" value="1"/>
</dbReference>
<dbReference type="AlphaFoldDB" id="A0A0G0I870"/>
<gene>
    <name evidence="5" type="ORF">US67_C0002G0015</name>
</gene>
<proteinExistence type="predicted"/>
<keyword evidence="5" id="KW-0030">Aminoacyl-tRNA synthetase</keyword>
<evidence type="ECO:0000256" key="2">
    <source>
        <dbReference type="ARBA" id="ARBA00022741"/>
    </source>
</evidence>
<dbReference type="GO" id="GO:0006430">
    <property type="term" value="P:lysyl-tRNA aminoacylation"/>
    <property type="evidence" value="ECO:0007669"/>
    <property type="project" value="InterPro"/>
</dbReference>
<dbReference type="GO" id="GO:0005829">
    <property type="term" value="C:cytosol"/>
    <property type="evidence" value="ECO:0007669"/>
    <property type="project" value="TreeGrafter"/>
</dbReference>
<dbReference type="InterPro" id="IPR018149">
    <property type="entry name" value="Lys-tRNA-synth_II_C"/>
</dbReference>
<evidence type="ECO:0000256" key="3">
    <source>
        <dbReference type="ARBA" id="ARBA00022840"/>
    </source>
</evidence>
<dbReference type="Pfam" id="PF00152">
    <property type="entry name" value="tRNA-synt_2"/>
    <property type="match status" value="1"/>
</dbReference>
<keyword evidence="1" id="KW-0436">Ligase</keyword>